<proteinExistence type="predicted"/>
<dbReference type="OrthoDB" id="7363897at2"/>
<organism evidence="1 2">
    <name type="scientific">Ancylobacter novellus (strain ATCC 8093 / DSM 506 / JCM 20403 / CCM 1077 / IAM 12100 / NBRC 12443 / NCIMB 10456)</name>
    <name type="common">Starkeya novella</name>
    <dbReference type="NCBI Taxonomy" id="639283"/>
    <lineage>
        <taxon>Bacteria</taxon>
        <taxon>Pseudomonadati</taxon>
        <taxon>Pseudomonadota</taxon>
        <taxon>Alphaproteobacteria</taxon>
        <taxon>Hyphomicrobiales</taxon>
        <taxon>Xanthobacteraceae</taxon>
        <taxon>Ancylobacter</taxon>
    </lineage>
</organism>
<gene>
    <name evidence="1" type="ordered locus">Snov_2315</name>
</gene>
<dbReference type="EMBL" id="CP002026">
    <property type="protein sequence ID" value="ADH89610.1"/>
    <property type="molecule type" value="Genomic_DNA"/>
</dbReference>
<keyword evidence="2" id="KW-1185">Reference proteome</keyword>
<evidence type="ECO:0000313" key="2">
    <source>
        <dbReference type="Proteomes" id="UP000006633"/>
    </source>
</evidence>
<accession>D7A2E7</accession>
<evidence type="ECO:0000313" key="1">
    <source>
        <dbReference type="EMBL" id="ADH89610.1"/>
    </source>
</evidence>
<reference evidence="1 2" key="1">
    <citation type="journal article" date="2012" name="Stand. Genomic Sci.">
        <title>Complete genome sequence of the facultatively chemolithoautotrophic and methylotrophic alpha Proteobacterium Starkeya novella type strain (ATCC 8093(T)).</title>
        <authorList>
            <person name="Kappler U."/>
            <person name="Davenport K."/>
            <person name="Beatson S."/>
            <person name="Lucas S."/>
            <person name="Lapidus A."/>
            <person name="Copeland A."/>
            <person name="Berry K.W."/>
            <person name="Glavina Del Rio T."/>
            <person name="Hammon N."/>
            <person name="Dalin E."/>
            <person name="Tice H."/>
            <person name="Pitluck S."/>
            <person name="Richardson P."/>
            <person name="Bruce D."/>
            <person name="Goodwin L.A."/>
            <person name="Han C."/>
            <person name="Tapia R."/>
            <person name="Detter J.C."/>
            <person name="Chang Y.J."/>
            <person name="Jeffries C.D."/>
            <person name="Land M."/>
            <person name="Hauser L."/>
            <person name="Kyrpides N.C."/>
            <person name="Goker M."/>
            <person name="Ivanova N."/>
            <person name="Klenk H.P."/>
            <person name="Woyke T."/>
        </authorList>
    </citation>
    <scope>NUCLEOTIDE SEQUENCE [LARGE SCALE GENOMIC DNA]</scope>
    <source>
        <strain evidence="2">ATCC 8093 / DSM 506 / JCM 20403 / CCM 1077 / IAM 12100 / NBRC 12443 / NCIMB 10456</strain>
    </source>
</reference>
<dbReference type="KEGG" id="sno:Snov_2315"/>
<dbReference type="RefSeq" id="WP_013167114.1">
    <property type="nucleotide sequence ID" value="NC_014217.1"/>
</dbReference>
<dbReference type="HOGENOM" id="CLU_187790_0_0_5"/>
<name>D7A2E7_ANCN5</name>
<protein>
    <recommendedName>
        <fullName evidence="3">Secreted protein</fullName>
    </recommendedName>
</protein>
<evidence type="ECO:0008006" key="3">
    <source>
        <dbReference type="Google" id="ProtNLM"/>
    </source>
</evidence>
<sequence>MSHLILTICLLASPDACREERIATEARMGLPMECTAAMNEWATQHPAWRVVRWRCGLREEAI</sequence>
<dbReference type="AlphaFoldDB" id="D7A2E7"/>
<dbReference type="STRING" id="639283.Snov_2315"/>
<dbReference type="Proteomes" id="UP000006633">
    <property type="component" value="Chromosome"/>
</dbReference>